<dbReference type="Gene3D" id="3.40.50.1110">
    <property type="entry name" value="SGNH hydrolase"/>
    <property type="match status" value="1"/>
</dbReference>
<keyword evidence="4" id="KW-1185">Reference proteome</keyword>
<proteinExistence type="predicted"/>
<organism evidence="3 4">
    <name type="scientific">Extremus antarcticus</name>
    <dbReference type="NCBI Taxonomy" id="702011"/>
    <lineage>
        <taxon>Eukaryota</taxon>
        <taxon>Fungi</taxon>
        <taxon>Dikarya</taxon>
        <taxon>Ascomycota</taxon>
        <taxon>Pezizomycotina</taxon>
        <taxon>Dothideomycetes</taxon>
        <taxon>Dothideomycetidae</taxon>
        <taxon>Mycosphaerellales</taxon>
        <taxon>Extremaceae</taxon>
        <taxon>Extremus</taxon>
    </lineage>
</organism>
<dbReference type="InterPro" id="IPR007361">
    <property type="entry name" value="DUF427"/>
</dbReference>
<reference evidence="3" key="1">
    <citation type="submission" date="2023-04" db="EMBL/GenBank/DDBJ databases">
        <title>Black Yeasts Isolated from many extreme environments.</title>
        <authorList>
            <person name="Coleine C."/>
            <person name="Stajich J.E."/>
            <person name="Selbmann L."/>
        </authorList>
    </citation>
    <scope>NUCLEOTIDE SEQUENCE</scope>
    <source>
        <strain evidence="3">CCFEE 5312</strain>
    </source>
</reference>
<evidence type="ECO:0000256" key="1">
    <source>
        <dbReference type="SAM" id="SignalP"/>
    </source>
</evidence>
<accession>A0AAJ0LXA7</accession>
<dbReference type="InterPro" id="IPR036514">
    <property type="entry name" value="SGNH_hydro_sf"/>
</dbReference>
<protein>
    <recommendedName>
        <fullName evidence="2">DUF427 domain-containing protein</fullName>
    </recommendedName>
</protein>
<dbReference type="EMBL" id="JAWDJX010000001">
    <property type="protein sequence ID" value="KAK3058963.1"/>
    <property type="molecule type" value="Genomic_DNA"/>
</dbReference>
<gene>
    <name evidence="3" type="ORF">LTR09_000529</name>
</gene>
<keyword evidence="1" id="KW-0732">Signal</keyword>
<sequence length="461" mass="50291">MQRCISLFALAALASRISGLAIPTARSAFPFNQLVAFGDELSDNGNGSYAHGITGDPANVYGFGTWTNGPVAVSYLAGLLGMELTDYAFGGCCGGSSFGATINNAYTPAAAQWDGKPVPSIRQQITNYTSPAPKSITSSLQFIWTGENDLSEHTDAFWEGDPKNAAFAANISARIVHNAERLINQGAPAVFVANIYPKHLAPVTKTYLCPDGGCVEAWGNIITSANDAIKSALAGSKYADKLIYYDVFSFMVDLMNNKDQYGLTQSLEDYCDGDPAVAKWDECAAGSYVWEGAQKFFWMNFIQPTAHVHQLIAGDMKKAVDAFFNSRNITKVIRAIPTLKSTTSTRYLNLPSSLHDLKLPPIMHARATVSGTTIAETDTFEFVEGNVYFPLSSVIKRDETLTPGERTSYCPWKGDGKYYDLHVNGQTVKDAAWYYPQPFEKAKMITDCVAFDKSKVTVEKE</sequence>
<dbReference type="Gene3D" id="2.170.150.40">
    <property type="entry name" value="Domain of unknown function (DUF427)"/>
    <property type="match status" value="1"/>
</dbReference>
<evidence type="ECO:0000313" key="3">
    <source>
        <dbReference type="EMBL" id="KAK3058963.1"/>
    </source>
</evidence>
<dbReference type="Proteomes" id="UP001271007">
    <property type="component" value="Unassembled WGS sequence"/>
</dbReference>
<dbReference type="PANTHER" id="PTHR34310">
    <property type="entry name" value="DUF427 DOMAIN PROTEIN (AFU_ORTHOLOGUE AFUA_3G02220)"/>
    <property type="match status" value="1"/>
</dbReference>
<dbReference type="AlphaFoldDB" id="A0AAJ0LXA7"/>
<feature type="domain" description="DUF427" evidence="2">
    <location>
        <begin position="366"/>
        <end position="453"/>
    </location>
</feature>
<dbReference type="Pfam" id="PF04248">
    <property type="entry name" value="NTP_transf_9"/>
    <property type="match status" value="1"/>
</dbReference>
<feature type="signal peptide" evidence="1">
    <location>
        <begin position="1"/>
        <end position="19"/>
    </location>
</feature>
<dbReference type="PANTHER" id="PTHR34310:SF5">
    <property type="entry name" value="DUF427 DOMAIN PROTEIN (AFU_ORTHOLOGUE AFUA_3G02220)"/>
    <property type="match status" value="1"/>
</dbReference>
<feature type="chain" id="PRO_5042575222" description="DUF427 domain-containing protein" evidence="1">
    <location>
        <begin position="20"/>
        <end position="461"/>
    </location>
</feature>
<name>A0AAJ0LXA7_9PEZI</name>
<dbReference type="InterPro" id="IPR038694">
    <property type="entry name" value="DUF427_sf"/>
</dbReference>
<evidence type="ECO:0000259" key="2">
    <source>
        <dbReference type="Pfam" id="PF04248"/>
    </source>
</evidence>
<comment type="caution">
    <text evidence="3">The sequence shown here is derived from an EMBL/GenBank/DDBJ whole genome shotgun (WGS) entry which is preliminary data.</text>
</comment>
<evidence type="ECO:0000313" key="4">
    <source>
        <dbReference type="Proteomes" id="UP001271007"/>
    </source>
</evidence>